<evidence type="ECO:0000259" key="1">
    <source>
        <dbReference type="Pfam" id="PF13452"/>
    </source>
</evidence>
<dbReference type="InterPro" id="IPR050965">
    <property type="entry name" value="UPF0336/Enoyl-CoA_hydratase"/>
</dbReference>
<dbReference type="SUPFAM" id="SSF54637">
    <property type="entry name" value="Thioesterase/thiol ester dehydrase-isomerase"/>
    <property type="match status" value="2"/>
</dbReference>
<sequence length="385" mass="42906">MSWGTITPEKIAEAATLIDVPLRRDRMQWIEAATRDAIRHFAWGIGDNNPLWQDRDYAAQSPWGKIIAPPCLLYAVDNTVVAPKLPGVQWIYAGTAWTWHEPIFIDDSFRVEARLVKQEEKSGRRFPTWVLQTGEVRFFNQHDRLVATALGRCARTPRGDKLVEAKGKEHVAAKEPHSYTAEEIERIESEVLAEPRTGDRPLYWEDVEVGIAIPQVVRGPLSIVDIMAWYSAQQGAQPYGGVHGDALRYRQRHADYHVNKTTGARESAGRGHLEAKTGGDVGMGGAYDIGPQRISWAQHMLSNWMGDHGFLHKLDIAVRRPNLVGDTIWWRGCVTGKTVNGDHAVVELSLIATNQEGAESANGTATVILPSRDKGPVRWPVHLTA</sequence>
<dbReference type="GO" id="GO:0019171">
    <property type="term" value="F:(3R)-hydroxyacyl-[acyl-carrier-protein] dehydratase activity"/>
    <property type="evidence" value="ECO:0007669"/>
    <property type="project" value="TreeGrafter"/>
</dbReference>
<keyword evidence="3" id="KW-1185">Reference proteome</keyword>
<dbReference type="Gene3D" id="3.10.129.10">
    <property type="entry name" value="Hotdog Thioesterase"/>
    <property type="match status" value="2"/>
</dbReference>
<dbReference type="PANTHER" id="PTHR43437">
    <property type="entry name" value="HYDROXYACYL-THIOESTER DEHYDRATASE TYPE 2, MITOCHONDRIAL-RELATED"/>
    <property type="match status" value="1"/>
</dbReference>
<dbReference type="KEGG" id="spph:KFK14_22940"/>
<dbReference type="Pfam" id="PF13452">
    <property type="entry name" value="FAS1_DH_region"/>
    <property type="match status" value="1"/>
</dbReference>
<dbReference type="InterPro" id="IPR039569">
    <property type="entry name" value="FAS1-like_DH_region"/>
</dbReference>
<dbReference type="EMBL" id="CP073910">
    <property type="protein sequence ID" value="QUT05759.1"/>
    <property type="molecule type" value="Genomic_DNA"/>
</dbReference>
<dbReference type="CDD" id="cd03441">
    <property type="entry name" value="R_hydratase_like"/>
    <property type="match status" value="1"/>
</dbReference>
<evidence type="ECO:0000313" key="2">
    <source>
        <dbReference type="EMBL" id="QUT05759.1"/>
    </source>
</evidence>
<protein>
    <submittedName>
        <fullName evidence="2">MaoC family dehydratase N-terminal domain-containing protein</fullName>
    </submittedName>
</protein>
<evidence type="ECO:0000313" key="3">
    <source>
        <dbReference type="Proteomes" id="UP000681425"/>
    </source>
</evidence>
<gene>
    <name evidence="2" type="ORF">KFK14_22940</name>
</gene>
<dbReference type="PANTHER" id="PTHR43437:SF3">
    <property type="entry name" value="HYDROXYACYL-THIOESTER DEHYDRATASE TYPE 2, MITOCHONDRIAL"/>
    <property type="match status" value="1"/>
</dbReference>
<reference evidence="2" key="1">
    <citation type="submission" date="2021-04" db="EMBL/GenBank/DDBJ databases">
        <title>Isolation of p-tert-butylphenol degrading bacteria Sphingobium phenoxybenzoativorans Tas13 from active sludge.</title>
        <authorList>
            <person name="Li Y."/>
        </authorList>
    </citation>
    <scope>NUCLEOTIDE SEQUENCE</scope>
    <source>
        <strain evidence="2">Tas13</strain>
    </source>
</reference>
<feature type="domain" description="FAS1-like dehydratase" evidence="1">
    <location>
        <begin position="34"/>
        <end position="148"/>
    </location>
</feature>
<dbReference type="Proteomes" id="UP000681425">
    <property type="component" value="Chromosome"/>
</dbReference>
<accession>A0A975K6N0</accession>
<dbReference type="RefSeq" id="WP_070154815.1">
    <property type="nucleotide sequence ID" value="NZ_CP073910.1"/>
</dbReference>
<dbReference type="InterPro" id="IPR029069">
    <property type="entry name" value="HotDog_dom_sf"/>
</dbReference>
<proteinExistence type="predicted"/>
<dbReference type="OrthoDB" id="4235906at2"/>
<dbReference type="GO" id="GO:0006633">
    <property type="term" value="P:fatty acid biosynthetic process"/>
    <property type="evidence" value="ECO:0007669"/>
    <property type="project" value="TreeGrafter"/>
</dbReference>
<name>A0A975K6N0_9SPHN</name>
<dbReference type="AlphaFoldDB" id="A0A975K6N0"/>
<organism evidence="2 3">
    <name type="scientific">Sphingobium phenoxybenzoativorans</name>
    <dbReference type="NCBI Taxonomy" id="1592790"/>
    <lineage>
        <taxon>Bacteria</taxon>
        <taxon>Pseudomonadati</taxon>
        <taxon>Pseudomonadota</taxon>
        <taxon>Alphaproteobacteria</taxon>
        <taxon>Sphingomonadales</taxon>
        <taxon>Sphingomonadaceae</taxon>
        <taxon>Sphingobium</taxon>
    </lineage>
</organism>